<dbReference type="RefSeq" id="WP_175108074.1">
    <property type="nucleotide sequence ID" value="NZ_CADIKM010000064.1"/>
</dbReference>
<dbReference type="GO" id="GO:0030313">
    <property type="term" value="C:cell envelope"/>
    <property type="evidence" value="ECO:0007669"/>
    <property type="project" value="TreeGrafter"/>
</dbReference>
<evidence type="ECO:0000313" key="5">
    <source>
        <dbReference type="EMBL" id="CAB3804436.1"/>
    </source>
</evidence>
<evidence type="ECO:0000256" key="1">
    <source>
        <dbReference type="ARBA" id="ARBA00009477"/>
    </source>
</evidence>
<dbReference type="InterPro" id="IPR051909">
    <property type="entry name" value="MFP_Cation_Efflux"/>
</dbReference>
<dbReference type="GO" id="GO:0060003">
    <property type="term" value="P:copper ion export"/>
    <property type="evidence" value="ECO:0007669"/>
    <property type="project" value="TreeGrafter"/>
</dbReference>
<dbReference type="SUPFAM" id="SSF111369">
    <property type="entry name" value="HlyD-like secretion proteins"/>
    <property type="match status" value="2"/>
</dbReference>
<accession>A0A6S7BLV8</accession>
<keyword evidence="2" id="KW-0813">Transport</keyword>
<evidence type="ECO:0000313" key="6">
    <source>
        <dbReference type="Proteomes" id="UP000494115"/>
    </source>
</evidence>
<name>A0A6S7BLV8_9BURK</name>
<dbReference type="Gene3D" id="2.40.30.170">
    <property type="match status" value="1"/>
</dbReference>
<dbReference type="EMBL" id="CADIKM010000064">
    <property type="protein sequence ID" value="CAB3804436.1"/>
    <property type="molecule type" value="Genomic_DNA"/>
</dbReference>
<dbReference type="Proteomes" id="UP000494115">
    <property type="component" value="Unassembled WGS sequence"/>
</dbReference>
<dbReference type="GO" id="GO:0022857">
    <property type="term" value="F:transmembrane transporter activity"/>
    <property type="evidence" value="ECO:0007669"/>
    <property type="project" value="InterPro"/>
</dbReference>
<dbReference type="Gene3D" id="2.40.50.100">
    <property type="match status" value="1"/>
</dbReference>
<dbReference type="PANTHER" id="PTHR30097:SF4">
    <property type="entry name" value="SLR6042 PROTEIN"/>
    <property type="match status" value="1"/>
</dbReference>
<proteinExistence type="inferred from homology"/>
<evidence type="ECO:0000259" key="3">
    <source>
        <dbReference type="Pfam" id="PF25954"/>
    </source>
</evidence>
<protein>
    <submittedName>
        <fullName evidence="5">Cobalt-zinc-cadmium resistance protein CzcB</fullName>
    </submittedName>
</protein>
<feature type="domain" description="CzcB-like C-terminal circularly permuted SH3-like" evidence="4">
    <location>
        <begin position="345"/>
        <end position="406"/>
    </location>
</feature>
<dbReference type="Gene3D" id="2.40.420.20">
    <property type="match status" value="1"/>
</dbReference>
<sequence length="418" mass="43491">MLMRRRFYVLIGTAGVLALGALGTRHALSPAVANPTQAVAIAAAPPVPNTVGFSPEALSNMRLHFAKAELRPLVRTVRVTGIVSFNTLRFAQISPPSRGRIEAIDVAVGEHVQAGQRLAVLDAFDLSEVRSQVASARAAVTDATAAAATAEVALTRATDLIGIGGIAQSEVDRRRAVLASAQAMLRTHQAELRKWRGMEERLMPTGQLATGGGKLALAQPGPADSLGAVVAPFAGIVNSVGAAPGDIVDTSRPIFSVADLSTLWVQANVPEHDLAAVREGDAVAISVDAFPGRQFTGRVTYIADQVDPNTGTVAVRCEVPNPSGALRINMFATVDIAAPLDRNAVLVPDAALQDVNGQTAVFIPAGAGRFTWHVVRTGVSSGGFTEVVEGVTADTPVVTDGSYWLKAGLLQNSIPDEG</sequence>
<dbReference type="InterPro" id="IPR058792">
    <property type="entry name" value="Beta-barrel_RND_2"/>
</dbReference>
<dbReference type="Pfam" id="PF25975">
    <property type="entry name" value="CzcB_C"/>
    <property type="match status" value="1"/>
</dbReference>
<comment type="similarity">
    <text evidence="1">Belongs to the membrane fusion protein (MFP) (TC 8.A.1) family.</text>
</comment>
<feature type="domain" description="CusB-like beta-barrel" evidence="3">
    <location>
        <begin position="262"/>
        <end position="338"/>
    </location>
</feature>
<evidence type="ECO:0000259" key="4">
    <source>
        <dbReference type="Pfam" id="PF25975"/>
    </source>
</evidence>
<dbReference type="AlphaFoldDB" id="A0A6S7BLV8"/>
<keyword evidence="6" id="KW-1185">Reference proteome</keyword>
<gene>
    <name evidence="5" type="primary">czcB</name>
    <name evidence="5" type="ORF">LMG28138_05514</name>
</gene>
<dbReference type="GO" id="GO:0015679">
    <property type="term" value="P:plasma membrane copper ion transport"/>
    <property type="evidence" value="ECO:0007669"/>
    <property type="project" value="TreeGrafter"/>
</dbReference>
<dbReference type="FunFam" id="2.40.30.170:FF:000010">
    <property type="entry name" value="Efflux RND transporter periplasmic adaptor subunit"/>
    <property type="match status" value="1"/>
</dbReference>
<evidence type="ECO:0000256" key="2">
    <source>
        <dbReference type="ARBA" id="ARBA00022448"/>
    </source>
</evidence>
<dbReference type="NCBIfam" id="TIGR01730">
    <property type="entry name" value="RND_mfp"/>
    <property type="match status" value="1"/>
</dbReference>
<dbReference type="InterPro" id="IPR006143">
    <property type="entry name" value="RND_pump_MFP"/>
</dbReference>
<dbReference type="GO" id="GO:0016020">
    <property type="term" value="C:membrane"/>
    <property type="evidence" value="ECO:0007669"/>
    <property type="project" value="InterPro"/>
</dbReference>
<dbReference type="Pfam" id="PF25954">
    <property type="entry name" value="Beta-barrel_RND_2"/>
    <property type="match status" value="1"/>
</dbReference>
<dbReference type="InterPro" id="IPR058649">
    <property type="entry name" value="CzcB_C"/>
</dbReference>
<dbReference type="PANTHER" id="PTHR30097">
    <property type="entry name" value="CATION EFFLUX SYSTEM PROTEIN CUSB"/>
    <property type="match status" value="1"/>
</dbReference>
<organism evidence="5 6">
    <name type="scientific">Pararobbsia alpina</name>
    <dbReference type="NCBI Taxonomy" id="621374"/>
    <lineage>
        <taxon>Bacteria</taxon>
        <taxon>Pseudomonadati</taxon>
        <taxon>Pseudomonadota</taxon>
        <taxon>Betaproteobacteria</taxon>
        <taxon>Burkholderiales</taxon>
        <taxon>Burkholderiaceae</taxon>
        <taxon>Pararobbsia</taxon>
    </lineage>
</organism>
<reference evidence="5 6" key="1">
    <citation type="submission" date="2020-04" db="EMBL/GenBank/DDBJ databases">
        <authorList>
            <person name="De Canck E."/>
        </authorList>
    </citation>
    <scope>NUCLEOTIDE SEQUENCE [LARGE SCALE GENOMIC DNA]</scope>
    <source>
        <strain evidence="5 6">LMG 28138</strain>
    </source>
</reference>